<dbReference type="AlphaFoldDB" id="A0A381P307"/>
<protein>
    <recommendedName>
        <fullName evidence="2">DUF5723 domain-containing protein</fullName>
    </recommendedName>
</protein>
<dbReference type="EMBL" id="UINC01000774">
    <property type="protein sequence ID" value="SUZ60924.1"/>
    <property type="molecule type" value="Genomic_DNA"/>
</dbReference>
<proteinExistence type="predicted"/>
<sequence>MAIGTQFLVLPAGAMELALGSHPAFGGTATINPALIQAPQGGPLLSFDNGYWLGDIRISNFCLDQQIGKSTGRFSIRYAGLTGLEFRDHRPVDDPLSSFAAFGLTLETGFSYPIIAGHIGFLVRTLYMAIYDQYSTGVSLDIGYTKLFSSGWNAGISLLNIGKLSNMNIKTPELPMRLLTGVSRSMDGGRFQNLVCMTGEWAFLPQNWKVSFGNDFSWDQFHILSGTSFTDQTSSVSIGTGLQLGRFKVFYAIRFSSQDIGMPHTFSINTRLP</sequence>
<organism evidence="1">
    <name type="scientific">marine metagenome</name>
    <dbReference type="NCBI Taxonomy" id="408172"/>
    <lineage>
        <taxon>unclassified sequences</taxon>
        <taxon>metagenomes</taxon>
        <taxon>ecological metagenomes</taxon>
    </lineage>
</organism>
<evidence type="ECO:0000313" key="1">
    <source>
        <dbReference type="EMBL" id="SUZ60924.1"/>
    </source>
</evidence>
<evidence type="ECO:0008006" key="2">
    <source>
        <dbReference type="Google" id="ProtNLM"/>
    </source>
</evidence>
<reference evidence="1" key="1">
    <citation type="submission" date="2018-05" db="EMBL/GenBank/DDBJ databases">
        <authorList>
            <person name="Lanie J.A."/>
            <person name="Ng W.-L."/>
            <person name="Kazmierczak K.M."/>
            <person name="Andrzejewski T.M."/>
            <person name="Davidsen T.M."/>
            <person name="Wayne K.J."/>
            <person name="Tettelin H."/>
            <person name="Glass J.I."/>
            <person name="Rusch D."/>
            <person name="Podicherti R."/>
            <person name="Tsui H.-C.T."/>
            <person name="Winkler M.E."/>
        </authorList>
    </citation>
    <scope>NUCLEOTIDE SEQUENCE</scope>
</reference>
<gene>
    <name evidence="1" type="ORF">METZ01_LOCUS13778</name>
</gene>
<name>A0A381P307_9ZZZZ</name>
<accession>A0A381P307</accession>